<comment type="caution">
    <text evidence="1">The sequence shown here is derived from an EMBL/GenBank/DDBJ whole genome shotgun (WGS) entry which is preliminary data.</text>
</comment>
<reference evidence="1 2" key="1">
    <citation type="submission" date="2020-04" db="EMBL/GenBank/DDBJ databases">
        <title>Description of novel Gluconacetobacter.</title>
        <authorList>
            <person name="Sombolestani A."/>
        </authorList>
    </citation>
    <scope>NUCLEOTIDE SEQUENCE [LARGE SCALE GENOMIC DNA]</scope>
    <source>
        <strain evidence="1 2">LMG 22058</strain>
    </source>
</reference>
<sequence>MTAAIVLHGAVAVDGSSGRARDVRSLREGKSGDRQVALFCVGWLFPSRTKDIRHAAV</sequence>
<dbReference type="AlphaFoldDB" id="A0A7W4JZ11"/>
<proteinExistence type="predicted"/>
<evidence type="ECO:0000313" key="2">
    <source>
        <dbReference type="Proteomes" id="UP000530320"/>
    </source>
</evidence>
<gene>
    <name evidence="1" type="ORF">HLH44_07560</name>
</gene>
<dbReference type="Proteomes" id="UP000530320">
    <property type="component" value="Unassembled WGS sequence"/>
</dbReference>
<organism evidence="1 2">
    <name type="scientific">Gluconacetobacter dulcium</name>
    <dbReference type="NCBI Taxonomy" id="2729096"/>
    <lineage>
        <taxon>Bacteria</taxon>
        <taxon>Pseudomonadati</taxon>
        <taxon>Pseudomonadota</taxon>
        <taxon>Alphaproteobacteria</taxon>
        <taxon>Acetobacterales</taxon>
        <taxon>Acetobacteraceae</taxon>
        <taxon>Gluconacetobacter</taxon>
    </lineage>
</organism>
<dbReference type="RefSeq" id="WP_183008773.1">
    <property type="nucleotide sequence ID" value="NZ_JABEQP010000004.1"/>
</dbReference>
<name>A0A7W4JZ11_9PROT</name>
<protein>
    <submittedName>
        <fullName evidence="1">Uncharacterized protein</fullName>
    </submittedName>
</protein>
<evidence type="ECO:0000313" key="1">
    <source>
        <dbReference type="EMBL" id="MBB2197314.1"/>
    </source>
</evidence>
<dbReference type="EMBL" id="JABEQP010000004">
    <property type="protein sequence ID" value="MBB2197314.1"/>
    <property type="molecule type" value="Genomic_DNA"/>
</dbReference>
<accession>A0A7W4JZ11</accession>